<dbReference type="SUPFAM" id="SSF47459">
    <property type="entry name" value="HLH, helix-loop-helix DNA-binding domain"/>
    <property type="match status" value="1"/>
</dbReference>
<proteinExistence type="inferred from homology"/>
<dbReference type="InterPro" id="IPR036638">
    <property type="entry name" value="HLH_DNA-bd_sf"/>
</dbReference>
<evidence type="ECO:0000256" key="3">
    <source>
        <dbReference type="ARBA" id="ARBA00023163"/>
    </source>
</evidence>
<keyword evidence="3" id="KW-0804">Transcription</keyword>
<dbReference type="PANTHER" id="PTHR33124:SF40">
    <property type="entry name" value="TRANSCRIPTION FACTOR IBH1"/>
    <property type="match status" value="1"/>
</dbReference>
<reference evidence="5" key="1">
    <citation type="journal article" date="2023" name="GigaByte">
        <title>Genome assembly of the bearded iris, Iris pallida Lam.</title>
        <authorList>
            <person name="Bruccoleri R.E."/>
            <person name="Oakeley E.J."/>
            <person name="Faust A.M.E."/>
            <person name="Altorfer M."/>
            <person name="Dessus-Babus S."/>
            <person name="Burckhardt D."/>
            <person name="Oertli M."/>
            <person name="Naumann U."/>
            <person name="Petersen F."/>
            <person name="Wong J."/>
        </authorList>
    </citation>
    <scope>NUCLEOTIDE SEQUENCE</scope>
    <source>
        <strain evidence="5">GSM-AAB239-AS_SAM_17_03QT</strain>
    </source>
</reference>
<dbReference type="Pfam" id="PF26576">
    <property type="entry name" value="IBH1_N"/>
    <property type="match status" value="1"/>
</dbReference>
<dbReference type="GO" id="GO:0006355">
    <property type="term" value="P:regulation of DNA-templated transcription"/>
    <property type="evidence" value="ECO:0007669"/>
    <property type="project" value="InterPro"/>
</dbReference>
<evidence type="ECO:0000259" key="4">
    <source>
        <dbReference type="Pfam" id="PF26576"/>
    </source>
</evidence>
<dbReference type="Proteomes" id="UP001140949">
    <property type="component" value="Unassembled WGS sequence"/>
</dbReference>
<name>A0AAX6E4R5_IRIPA</name>
<organism evidence="5 6">
    <name type="scientific">Iris pallida</name>
    <name type="common">Sweet iris</name>
    <dbReference type="NCBI Taxonomy" id="29817"/>
    <lineage>
        <taxon>Eukaryota</taxon>
        <taxon>Viridiplantae</taxon>
        <taxon>Streptophyta</taxon>
        <taxon>Embryophyta</taxon>
        <taxon>Tracheophyta</taxon>
        <taxon>Spermatophyta</taxon>
        <taxon>Magnoliopsida</taxon>
        <taxon>Liliopsida</taxon>
        <taxon>Asparagales</taxon>
        <taxon>Iridaceae</taxon>
        <taxon>Iridoideae</taxon>
        <taxon>Irideae</taxon>
        <taxon>Iris</taxon>
    </lineage>
</organism>
<keyword evidence="6" id="KW-1185">Reference proteome</keyword>
<protein>
    <recommendedName>
        <fullName evidence="4">IBH1-like N-terminal domain-containing protein</fullName>
    </recommendedName>
</protein>
<evidence type="ECO:0000313" key="5">
    <source>
        <dbReference type="EMBL" id="KAJ6799097.1"/>
    </source>
</evidence>
<evidence type="ECO:0000256" key="2">
    <source>
        <dbReference type="ARBA" id="ARBA00023015"/>
    </source>
</evidence>
<dbReference type="PANTHER" id="PTHR33124">
    <property type="entry name" value="TRANSCRIPTION FACTOR IBH1-LIKE 1"/>
    <property type="match status" value="1"/>
</dbReference>
<accession>A0AAX6E4R5</accession>
<evidence type="ECO:0000313" key="6">
    <source>
        <dbReference type="Proteomes" id="UP001140949"/>
    </source>
</evidence>
<evidence type="ECO:0000256" key="1">
    <source>
        <dbReference type="ARBA" id="ARBA00005510"/>
    </source>
</evidence>
<comment type="similarity">
    <text evidence="1">Belongs to the bHLH protein family.</text>
</comment>
<feature type="domain" description="IBH1-like N-terminal" evidence="4">
    <location>
        <begin position="22"/>
        <end position="71"/>
    </location>
</feature>
<comment type="caution">
    <text evidence="5">The sequence shown here is derived from an EMBL/GenBank/DDBJ whole genome shotgun (WGS) entry which is preliminary data.</text>
</comment>
<gene>
    <name evidence="5" type="ORF">M6B38_208630</name>
</gene>
<sequence>MDTSKSSLLANPNPNEPTMAFHFTTALANINASSSHSLRCRRIRCAAYASMAVAAGPGRAWSRALLGRLLRDRGRAKTRIRINIRLPRRRRRRSTRASSASASSRLEILRNLVPGGGDLDLCCLLEESASYIQCLTTQVTLMQSIVDSISM</sequence>
<dbReference type="AlphaFoldDB" id="A0AAX6E4R5"/>
<keyword evidence="2" id="KW-0805">Transcription regulation</keyword>
<dbReference type="GO" id="GO:0046983">
    <property type="term" value="F:protein dimerization activity"/>
    <property type="evidence" value="ECO:0007669"/>
    <property type="project" value="InterPro"/>
</dbReference>
<dbReference type="InterPro" id="IPR044660">
    <property type="entry name" value="IBH1-like"/>
</dbReference>
<dbReference type="InterPro" id="IPR059002">
    <property type="entry name" value="IBH1_N"/>
</dbReference>
<dbReference type="EMBL" id="JANAVB010040016">
    <property type="protein sequence ID" value="KAJ6799097.1"/>
    <property type="molecule type" value="Genomic_DNA"/>
</dbReference>
<reference evidence="5" key="2">
    <citation type="submission" date="2023-04" db="EMBL/GenBank/DDBJ databases">
        <authorList>
            <person name="Bruccoleri R.E."/>
            <person name="Oakeley E.J."/>
            <person name="Faust A.-M."/>
            <person name="Dessus-Babus S."/>
            <person name="Altorfer M."/>
            <person name="Burckhardt D."/>
            <person name="Oertli M."/>
            <person name="Naumann U."/>
            <person name="Petersen F."/>
            <person name="Wong J."/>
        </authorList>
    </citation>
    <scope>NUCLEOTIDE SEQUENCE</scope>
    <source>
        <strain evidence="5">GSM-AAB239-AS_SAM_17_03QT</strain>
        <tissue evidence="5">Leaf</tissue>
    </source>
</reference>